<dbReference type="GO" id="GO:0022857">
    <property type="term" value="F:transmembrane transporter activity"/>
    <property type="evidence" value="ECO:0007669"/>
    <property type="project" value="InterPro"/>
</dbReference>
<proteinExistence type="inferred from homology"/>
<feature type="compositionally biased region" description="Basic and acidic residues" evidence="7">
    <location>
        <begin position="22"/>
        <end position="33"/>
    </location>
</feature>
<dbReference type="OMA" id="TTPACYN"/>
<evidence type="ECO:0000313" key="11">
    <source>
        <dbReference type="Proteomes" id="UP000012174"/>
    </source>
</evidence>
<evidence type="ECO:0000313" key="10">
    <source>
        <dbReference type="EMBL" id="EMR71760.1"/>
    </source>
</evidence>
<feature type="transmembrane region" description="Helical" evidence="8">
    <location>
        <begin position="196"/>
        <end position="218"/>
    </location>
</feature>
<dbReference type="PROSITE" id="PS50850">
    <property type="entry name" value="MFS"/>
    <property type="match status" value="1"/>
</dbReference>
<evidence type="ECO:0000256" key="8">
    <source>
        <dbReference type="SAM" id="Phobius"/>
    </source>
</evidence>
<keyword evidence="4 8" id="KW-1133">Transmembrane helix</keyword>
<evidence type="ECO:0000256" key="4">
    <source>
        <dbReference type="ARBA" id="ARBA00022989"/>
    </source>
</evidence>
<dbReference type="PANTHER" id="PTHR43791:SF70">
    <property type="entry name" value="MAJOR FACILITATOR SUPERFAMILY (MFS) PROFILE DOMAIN-CONTAINING PROTEIN"/>
    <property type="match status" value="1"/>
</dbReference>
<dbReference type="InterPro" id="IPR020846">
    <property type="entry name" value="MFS_dom"/>
</dbReference>
<dbReference type="InterPro" id="IPR036259">
    <property type="entry name" value="MFS_trans_sf"/>
</dbReference>
<dbReference type="GO" id="GO:0016020">
    <property type="term" value="C:membrane"/>
    <property type="evidence" value="ECO:0007669"/>
    <property type="project" value="UniProtKB-SubCell"/>
</dbReference>
<dbReference type="PANTHER" id="PTHR43791">
    <property type="entry name" value="PERMEASE-RELATED"/>
    <property type="match status" value="1"/>
</dbReference>
<dbReference type="Gene3D" id="1.20.1250.20">
    <property type="entry name" value="MFS general substrate transporter like domains"/>
    <property type="match status" value="1"/>
</dbReference>
<dbReference type="OrthoDB" id="6730379at2759"/>
<evidence type="ECO:0000259" key="9">
    <source>
        <dbReference type="PROSITE" id="PS50850"/>
    </source>
</evidence>
<dbReference type="EMBL" id="KB705589">
    <property type="protein sequence ID" value="EMR71760.1"/>
    <property type="molecule type" value="Genomic_DNA"/>
</dbReference>
<feature type="transmembrane region" description="Helical" evidence="8">
    <location>
        <begin position="224"/>
        <end position="246"/>
    </location>
</feature>
<dbReference type="AlphaFoldDB" id="M7TYK1"/>
<evidence type="ECO:0000256" key="3">
    <source>
        <dbReference type="ARBA" id="ARBA00022692"/>
    </source>
</evidence>
<dbReference type="HOGENOM" id="CLU_001265_0_5_1"/>
<feature type="region of interest" description="Disordered" evidence="7">
    <location>
        <begin position="1"/>
        <end position="33"/>
    </location>
</feature>
<evidence type="ECO:0000256" key="6">
    <source>
        <dbReference type="ARBA" id="ARBA00037968"/>
    </source>
</evidence>
<reference evidence="11" key="1">
    <citation type="journal article" date="2013" name="Genome Announc.">
        <title>Draft genome sequence of the grapevine dieback fungus Eutypa lata UCR-EL1.</title>
        <authorList>
            <person name="Blanco-Ulate B."/>
            <person name="Rolshausen P.E."/>
            <person name="Cantu D."/>
        </authorList>
    </citation>
    <scope>NUCLEOTIDE SEQUENCE [LARGE SCALE GENOMIC DNA]</scope>
    <source>
        <strain evidence="11">UCR-EL1</strain>
    </source>
</reference>
<keyword evidence="3 8" id="KW-0812">Transmembrane</keyword>
<comment type="similarity">
    <text evidence="6">Belongs to the major facilitator superfamily. Allantoate permease family.</text>
</comment>
<keyword evidence="5 8" id="KW-0472">Membrane</keyword>
<keyword evidence="2" id="KW-0813">Transport</keyword>
<dbReference type="SUPFAM" id="SSF103473">
    <property type="entry name" value="MFS general substrate transporter"/>
    <property type="match status" value="1"/>
</dbReference>
<feature type="transmembrane region" description="Helical" evidence="8">
    <location>
        <begin position="137"/>
        <end position="157"/>
    </location>
</feature>
<dbReference type="FunFam" id="1.20.1250.20:FF:000064">
    <property type="entry name" value="MFS allantoate transporter"/>
    <property type="match status" value="1"/>
</dbReference>
<name>M7TYK1_EUTLA</name>
<sequence length="385" mass="42510">MGADEVLPDSAKQPYEAVDAPKSPKDKLGVESEKDLDDTYQIFREGEGLEFDEQDAKKVLRKIDYRIVPILFVTYLLQYLDKNSINFANAFGLQEGTNLTGQDYSWLGSIFYFGYLISQFPSAYLMQRFPVGRVVSLTTLAWGIILMTTPACSSFAGMATNRFLLGFFEAAINPGFVLIMSLWYTASEQPLRLEAYYCTNGIATMFGGLVGYGVGNITTGLPRWMYVFIIFGAISLVQGIVSLLYLPDLPSTASFLTPRERTIAIERVSRNRQGVKNQHFKKYQAIQCLKDPKTWILFVMATGAQIPNSALTSFASSIIKGFGFDELGTQYMQIPGGAVQFLALITGGFVCTKWPGLRCITMTVANAICITGAALLVGLPDSNRL</sequence>
<evidence type="ECO:0000256" key="5">
    <source>
        <dbReference type="ARBA" id="ARBA00023136"/>
    </source>
</evidence>
<keyword evidence="11" id="KW-1185">Reference proteome</keyword>
<feature type="transmembrane region" description="Helical" evidence="8">
    <location>
        <begin position="331"/>
        <end position="352"/>
    </location>
</feature>
<dbReference type="InterPro" id="IPR011701">
    <property type="entry name" value="MFS"/>
</dbReference>
<dbReference type="KEGG" id="ela:UCREL1_1194"/>
<organism evidence="10 11">
    <name type="scientific">Eutypa lata (strain UCR-EL1)</name>
    <name type="common">Grapevine dieback disease fungus</name>
    <name type="synonym">Eutypa armeniacae</name>
    <dbReference type="NCBI Taxonomy" id="1287681"/>
    <lineage>
        <taxon>Eukaryota</taxon>
        <taxon>Fungi</taxon>
        <taxon>Dikarya</taxon>
        <taxon>Ascomycota</taxon>
        <taxon>Pezizomycotina</taxon>
        <taxon>Sordariomycetes</taxon>
        <taxon>Xylariomycetidae</taxon>
        <taxon>Xylariales</taxon>
        <taxon>Diatrypaceae</taxon>
        <taxon>Eutypa</taxon>
    </lineage>
</organism>
<evidence type="ECO:0000256" key="2">
    <source>
        <dbReference type="ARBA" id="ARBA00022448"/>
    </source>
</evidence>
<evidence type="ECO:0000256" key="7">
    <source>
        <dbReference type="SAM" id="MobiDB-lite"/>
    </source>
</evidence>
<accession>M7TYK1</accession>
<gene>
    <name evidence="10" type="ORF">UCREL1_1194</name>
</gene>
<dbReference type="eggNOG" id="KOG2533">
    <property type="taxonomic scope" value="Eukaryota"/>
</dbReference>
<feature type="domain" description="Major facilitator superfamily (MFS) profile" evidence="9">
    <location>
        <begin position="67"/>
        <end position="385"/>
    </location>
</feature>
<comment type="subcellular location">
    <subcellularLocation>
        <location evidence="1">Membrane</location>
        <topology evidence="1">Multi-pass membrane protein</topology>
    </subcellularLocation>
</comment>
<protein>
    <submittedName>
        <fullName evidence="10">Putative mfs general substrate transporter protein</fullName>
    </submittedName>
</protein>
<dbReference type="Pfam" id="PF07690">
    <property type="entry name" value="MFS_1"/>
    <property type="match status" value="1"/>
</dbReference>
<feature type="transmembrane region" description="Helical" evidence="8">
    <location>
        <begin position="359"/>
        <end position="379"/>
    </location>
</feature>
<evidence type="ECO:0000256" key="1">
    <source>
        <dbReference type="ARBA" id="ARBA00004141"/>
    </source>
</evidence>
<dbReference type="Proteomes" id="UP000012174">
    <property type="component" value="Unassembled WGS sequence"/>
</dbReference>
<feature type="transmembrane region" description="Helical" evidence="8">
    <location>
        <begin position="163"/>
        <end position="184"/>
    </location>
</feature>